<evidence type="ECO:0000259" key="6">
    <source>
        <dbReference type="PROSITE" id="PS50975"/>
    </source>
</evidence>
<dbReference type="GO" id="GO:0046872">
    <property type="term" value="F:metal ion binding"/>
    <property type="evidence" value="ECO:0007669"/>
    <property type="project" value="InterPro"/>
</dbReference>
<sequence>MSHTRVEPERLRKFFSPKSVALVGATDKSNWSLFTFENLKNTNFQGPVYLINPNHEIVHGQKAYKSLLDIKNPIDLAFIMVPTNKVLDVMRDCAEKNILNLVILTAGFSETGKEGAALEEEMVEFARQHDQLLLGPNGNGYINATDSTVPYGLPIQTPIKTGPVGIVLQSGALASSVLSTARVRGIDLSFITSMGNEAMISATDIVDYLIEDHATRVIAMFLESIREPKEFVRVAKKALKRGKPIVVFKIGRSEVSARSAMAHTGALVGDDAVNDALFRQLGVIRVHSLEDLMITAGLLGYFPAPKGRRLGIVTPSGGACDILADRAMDEQIELPEFQPHTVEKLKKIVPSFSTIHNPLDVTGYIVVDRTLLRRALKAVSEDESFDVILFMVEPPRVEPPNLELIDQQFKNISDLSKSSKIPIIPMMNVNVDISPYGKQVIEKYNLHFLGGMEHGMTAIGKAVWWAEKYKQMKEIDPEEFKITVKYELKVSSHENDKPLGEWSEFHARKFLQERGVPVVPGIIANDADEAAAAAEKVGFPAVLKVQSSDIAHKSDIGGVILDLETTDEVKSAYSSIVDNVNKRAPGSKLEGVLVSPMRSNGVELLVGIIKDPLWGQILAVGLGGIFVEVLKDTSLRVLPVNQSEIKTMLTELRGAKILEGVRGKAGANLDKIAEVIYRITEIAMSNFDILEELEINPIWVNGEQVEALDALMKWKHSKALTK</sequence>
<accession>A0A2U1K5T0</accession>
<evidence type="ECO:0000256" key="4">
    <source>
        <dbReference type="ARBA" id="ARBA00060888"/>
    </source>
</evidence>
<dbReference type="Pfam" id="PF13549">
    <property type="entry name" value="ATP-grasp_5"/>
    <property type="match status" value="1"/>
</dbReference>
<evidence type="ECO:0000256" key="3">
    <source>
        <dbReference type="ARBA" id="ARBA00022840"/>
    </source>
</evidence>
<keyword evidence="8" id="KW-1185">Reference proteome</keyword>
<dbReference type="EMBL" id="QCZG01000010">
    <property type="protein sequence ID" value="PWA12278.1"/>
    <property type="molecule type" value="Genomic_DNA"/>
</dbReference>
<name>A0A2U1K5T0_9BACI</name>
<dbReference type="Pfam" id="PF13607">
    <property type="entry name" value="Succ_CoA_lig"/>
    <property type="match status" value="1"/>
</dbReference>
<dbReference type="PANTHER" id="PTHR43334">
    <property type="entry name" value="ACETATE--COA LIGASE [ADP-FORMING]"/>
    <property type="match status" value="1"/>
</dbReference>
<evidence type="ECO:0000256" key="2">
    <source>
        <dbReference type="ARBA" id="ARBA00022741"/>
    </source>
</evidence>
<dbReference type="Pfam" id="PF13380">
    <property type="entry name" value="CoA_binding_2"/>
    <property type="match status" value="1"/>
</dbReference>
<comment type="similarity">
    <text evidence="4">In the N-terminal section; belongs to the acetate CoA ligase alpha subunit family.</text>
</comment>
<dbReference type="Proteomes" id="UP000245998">
    <property type="component" value="Unassembled WGS sequence"/>
</dbReference>
<feature type="domain" description="ATP-grasp" evidence="6">
    <location>
        <begin position="508"/>
        <end position="544"/>
    </location>
</feature>
<keyword evidence="2 5" id="KW-0547">Nucleotide-binding</keyword>
<evidence type="ECO:0000256" key="1">
    <source>
        <dbReference type="ARBA" id="ARBA00022598"/>
    </source>
</evidence>
<proteinExistence type="inferred from homology"/>
<dbReference type="PANTHER" id="PTHR43334:SF1">
    <property type="entry name" value="3-HYDROXYPROPIONATE--COA LIGASE [ADP-FORMING]"/>
    <property type="match status" value="1"/>
</dbReference>
<dbReference type="SUPFAM" id="SSF56059">
    <property type="entry name" value="Glutathione synthetase ATP-binding domain-like"/>
    <property type="match status" value="1"/>
</dbReference>
<dbReference type="Gene3D" id="3.40.50.720">
    <property type="entry name" value="NAD(P)-binding Rossmann-like Domain"/>
    <property type="match status" value="1"/>
</dbReference>
<dbReference type="InterPro" id="IPR051538">
    <property type="entry name" value="Acyl-CoA_Synth/Transferase"/>
</dbReference>
<dbReference type="AlphaFoldDB" id="A0A2U1K5T0"/>
<dbReference type="Gene3D" id="3.40.50.261">
    <property type="entry name" value="Succinyl-CoA synthetase domains"/>
    <property type="match status" value="2"/>
</dbReference>
<dbReference type="InterPro" id="IPR016102">
    <property type="entry name" value="Succinyl-CoA_synth-like"/>
</dbReference>
<evidence type="ECO:0000256" key="5">
    <source>
        <dbReference type="PROSITE-ProRule" id="PRU00409"/>
    </source>
</evidence>
<dbReference type="InterPro" id="IPR011761">
    <property type="entry name" value="ATP-grasp"/>
</dbReference>
<dbReference type="FunFam" id="3.30.1490.20:FF:000020">
    <property type="entry name" value="Protein lysine acetyltransferase"/>
    <property type="match status" value="1"/>
</dbReference>
<dbReference type="SUPFAM" id="SSF51735">
    <property type="entry name" value="NAD(P)-binding Rossmann-fold domains"/>
    <property type="match status" value="1"/>
</dbReference>
<dbReference type="Gene3D" id="3.30.470.20">
    <property type="entry name" value="ATP-grasp fold, B domain"/>
    <property type="match status" value="1"/>
</dbReference>
<dbReference type="RefSeq" id="WP_116554101.1">
    <property type="nucleotide sequence ID" value="NZ_QCZG01000010.1"/>
</dbReference>
<dbReference type="PROSITE" id="PS50975">
    <property type="entry name" value="ATP_GRASP"/>
    <property type="match status" value="1"/>
</dbReference>
<keyword evidence="3 5" id="KW-0067">ATP-binding</keyword>
<dbReference type="InterPro" id="IPR003781">
    <property type="entry name" value="CoA-bd"/>
</dbReference>
<evidence type="ECO:0000313" key="7">
    <source>
        <dbReference type="EMBL" id="PWA12278.1"/>
    </source>
</evidence>
<evidence type="ECO:0000313" key="8">
    <source>
        <dbReference type="Proteomes" id="UP000245998"/>
    </source>
</evidence>
<reference evidence="7 8" key="1">
    <citation type="submission" date="2018-04" db="EMBL/GenBank/DDBJ databases">
        <title>Camelliibacillus theae gen. nov., sp. nov., isolated from Pu'er tea.</title>
        <authorList>
            <person name="Niu L."/>
        </authorList>
    </citation>
    <scope>NUCLEOTIDE SEQUENCE [LARGE SCALE GENOMIC DNA]</scope>
    <source>
        <strain evidence="7 8">T8</strain>
    </source>
</reference>
<dbReference type="GO" id="GO:0016874">
    <property type="term" value="F:ligase activity"/>
    <property type="evidence" value="ECO:0007669"/>
    <property type="project" value="UniProtKB-KW"/>
</dbReference>
<comment type="caution">
    <text evidence="7">The sequence shown here is derived from an EMBL/GenBank/DDBJ whole genome shotgun (WGS) entry which is preliminary data.</text>
</comment>
<dbReference type="SMART" id="SM00881">
    <property type="entry name" value="CoA_binding"/>
    <property type="match status" value="1"/>
</dbReference>
<protein>
    <submittedName>
        <fullName evidence="7">Carboxylate--amine ligase</fullName>
    </submittedName>
</protein>
<gene>
    <name evidence="7" type="ORF">DCC39_06575</name>
</gene>
<keyword evidence="1 7" id="KW-0436">Ligase</keyword>
<dbReference type="SUPFAM" id="SSF52210">
    <property type="entry name" value="Succinyl-CoA synthetase domains"/>
    <property type="match status" value="2"/>
</dbReference>
<organism evidence="7 8">
    <name type="scientific">Pueribacillus theae</name>
    <dbReference type="NCBI Taxonomy" id="2171751"/>
    <lineage>
        <taxon>Bacteria</taxon>
        <taxon>Bacillati</taxon>
        <taxon>Bacillota</taxon>
        <taxon>Bacilli</taxon>
        <taxon>Bacillales</taxon>
        <taxon>Bacillaceae</taxon>
        <taxon>Pueribacillus</taxon>
    </lineage>
</organism>
<dbReference type="InterPro" id="IPR013815">
    <property type="entry name" value="ATP_grasp_subdomain_1"/>
</dbReference>
<dbReference type="Gene3D" id="3.30.1490.20">
    <property type="entry name" value="ATP-grasp fold, A domain"/>
    <property type="match status" value="1"/>
</dbReference>
<dbReference type="InterPro" id="IPR036291">
    <property type="entry name" value="NAD(P)-bd_dom_sf"/>
</dbReference>
<dbReference type="InterPro" id="IPR032875">
    <property type="entry name" value="Succ_CoA_lig_flav_dom"/>
</dbReference>
<dbReference type="GO" id="GO:0005524">
    <property type="term" value="F:ATP binding"/>
    <property type="evidence" value="ECO:0007669"/>
    <property type="project" value="UniProtKB-UniRule"/>
</dbReference>
<dbReference type="OrthoDB" id="9807426at2"/>